<dbReference type="EMBL" id="CP003167">
    <property type="protein sequence ID" value="AGB03491.1"/>
    <property type="molecule type" value="Genomic_DNA"/>
</dbReference>
<evidence type="ECO:0000313" key="2">
    <source>
        <dbReference type="Proteomes" id="UP000010824"/>
    </source>
</evidence>
<sequence length="1186" mass="134415">MVQTIDILHNIKKGLSVEDWKVLEPVIAVFDNPQNRRARKNLVIDLNKLILDTAIRENRPSLPAALQEIERSDNEELFSRIIRQYILTKDRRWLETVFLLSDKISKKSNQSRVFAMLARDLIDAGVSDAAPDLIDQGLLLLDRISFRKYRSDIMIDIIPLLIVWAITTRSQNLLRTSLLLIEEIGDISKRAVLHAELAKALATVAILDKDRPLFLDSIRSATSIHQKIRRQNCISEIVGKGAKTVFGKDMADIPRFLERFSEVPPDAFLEIVSALTEQLLERVKDKQQIITILQQLCHDKPEVTGTLVIDLLKKAERSGDQWFLSTAMDLQQHISDKENFPIREMVHAGVAVANNANDMQVLTELIPILERHCNPDILSRIYLQFSQIMLASGNFSYALGIFGKINHEIENAAQYTDCLTQLLKEGVLNDSIPLIHNNILTKLHPDVVSTAVYRATIELSRESSYHDLILHILSIRNLILLHPKQDHLILESITILVDRGFLDSHDPGILIRFAESIREQALKERAISNIVIKIAKIGVKIKNRDFLQRAVGLTCEIEGQNTRSAALSSIIDEASILAAQQGDLDLLLRMKAWSNSLLEKDLVSYAMANIIDGVIKYAIDKQSCDALEEAYLIAGEINDPSLKGQLFERIAECFVKIGCALLNDPSFVSSTQEFGVKYSPFVRGREIIRNHVKPQQASLKIAGIIDIILSCSKTSASLDYIIPLALFATEIENTFERDAMLSRIVSNLNDEITHPNSTDPYETMAFLLRRNELVHSSPEVIALIHKVLLLIFDPYVRLTGLCNLADLFSRLQKTEDARHILQEVEKNLDIILNSGYHKVLVQSYLASSYTQVDETIAEKNLARAIQQLDETEFDKDSQARRQVIKTIVRFNTIHPDSRWFTTALQIAQKIKDPAEYASSLISVYRMVRRDPEKRRDLIRAMEAAADNVITPYEKASVILSIVRLTLQNADGELTLKLLKKAESLTKKINIPSIADTIRNNIADIYSGLYEQSHDRKMRDLAIQVIKTIDADEVRLFRLEQLGYTEMYEITPQFVKIKSVSERMIKEGIHPSSVATLERLVRAVADRGKEAIFFCYLSVYFKKEGQDKLSRKMLQNSIKEARIIRPLSRRAFVMCDIALKISAAGCEHSAQEILDYAIDAATNIRQSTLREEVFDELGLAIKIMQRM</sequence>
<dbReference type="AlphaFoldDB" id="L0HI80"/>
<reference evidence="2" key="1">
    <citation type="submission" date="2011-12" db="EMBL/GenBank/DDBJ databases">
        <title>Complete sequence of Methanoregula formicicum SMSP.</title>
        <authorList>
            <person name="Lucas S."/>
            <person name="Han J."/>
            <person name="Lapidus A."/>
            <person name="Cheng J.-F."/>
            <person name="Goodwin L."/>
            <person name="Pitluck S."/>
            <person name="Peters L."/>
            <person name="Ovchinnikova G."/>
            <person name="Teshima H."/>
            <person name="Detter J.C."/>
            <person name="Han C."/>
            <person name="Tapia R."/>
            <person name="Land M."/>
            <person name="Hauser L."/>
            <person name="Kyrpides N."/>
            <person name="Ivanova N."/>
            <person name="Pagani I."/>
            <person name="Imachi H."/>
            <person name="Tamaki H."/>
            <person name="Sekiguchi Y."/>
            <person name="Kamagata Y."/>
            <person name="Cadillo-Quiroz H."/>
            <person name="Zinder S."/>
            <person name="Liu W.-T."/>
            <person name="Woyke T."/>
        </authorList>
    </citation>
    <scope>NUCLEOTIDE SEQUENCE [LARGE SCALE GENOMIC DNA]</scope>
    <source>
        <strain evidence="2">DSM 22288 / NBRC 105244 / SMSP</strain>
    </source>
</reference>
<dbReference type="Proteomes" id="UP000010824">
    <property type="component" value="Chromosome"/>
</dbReference>
<dbReference type="Gene3D" id="1.25.40.10">
    <property type="entry name" value="Tetratricopeptide repeat domain"/>
    <property type="match status" value="1"/>
</dbReference>
<name>L0HI80_METFS</name>
<proteinExistence type="predicted"/>
<keyword evidence="2" id="KW-1185">Reference proteome</keyword>
<dbReference type="InterPro" id="IPR011990">
    <property type="entry name" value="TPR-like_helical_dom_sf"/>
</dbReference>
<dbReference type="eggNOG" id="arCOG03827">
    <property type="taxonomic scope" value="Archaea"/>
</dbReference>
<dbReference type="OrthoDB" id="105898at2157"/>
<dbReference type="GeneID" id="14309889"/>
<gene>
    <name evidence="1" type="ordered locus">Metfor_2497</name>
</gene>
<evidence type="ECO:0000313" key="1">
    <source>
        <dbReference type="EMBL" id="AGB03491.1"/>
    </source>
</evidence>
<accession>L0HI80</accession>
<dbReference type="InParanoid" id="L0HI80"/>
<dbReference type="KEGG" id="mfo:Metfor_2497"/>
<organism evidence="1 2">
    <name type="scientific">Methanoregula formicica (strain DSM 22288 / NBRC 105244 / SMSP)</name>
    <dbReference type="NCBI Taxonomy" id="593750"/>
    <lineage>
        <taxon>Archaea</taxon>
        <taxon>Methanobacteriati</taxon>
        <taxon>Methanobacteriota</taxon>
        <taxon>Stenosarchaea group</taxon>
        <taxon>Methanomicrobia</taxon>
        <taxon>Methanomicrobiales</taxon>
        <taxon>Methanoregulaceae</taxon>
        <taxon>Methanoregula</taxon>
    </lineage>
</organism>
<dbReference type="RefSeq" id="WP_015286453.1">
    <property type="nucleotide sequence ID" value="NC_019943.1"/>
</dbReference>
<reference evidence="1 2" key="2">
    <citation type="journal article" date="2014" name="Genome Announc.">
        <title>Complete Genome Sequence of Methanoregula formicica SMSPT, a Mesophilic Hydrogenotrophic Methanogen Isolated from a Methanogenic Upflow Anaerobic Sludge Blanket Reactor.</title>
        <authorList>
            <person name="Yamamoto K."/>
            <person name="Tamaki H."/>
            <person name="Cadillo-Quiroz H."/>
            <person name="Imachi H."/>
            <person name="Kyrpides N."/>
            <person name="Woyke T."/>
            <person name="Goodwin L."/>
            <person name="Zinder S.H."/>
            <person name="Kamagata Y."/>
            <person name="Liu W.T."/>
        </authorList>
    </citation>
    <scope>NUCLEOTIDE SEQUENCE [LARGE SCALE GENOMIC DNA]</scope>
    <source>
        <strain evidence="2">DSM 22288 / NBRC 105244 / SMSP</strain>
    </source>
</reference>
<dbReference type="STRING" id="593750.Metfor_2497"/>
<protein>
    <submittedName>
        <fullName evidence="1">Uncharacterized protein</fullName>
    </submittedName>
</protein>
<dbReference type="HOGENOM" id="CLU_274476_0_0_2"/>